<accession>A0A0F9QBW9</accession>
<evidence type="ECO:0000313" key="2">
    <source>
        <dbReference type="EMBL" id="KKN41490.1"/>
    </source>
</evidence>
<dbReference type="InterPro" id="IPR015330">
    <property type="entry name" value="DNA_primase/pol_bifunc_N"/>
</dbReference>
<feature type="non-terminal residue" evidence="2">
    <location>
        <position position="1"/>
    </location>
</feature>
<gene>
    <name evidence="2" type="ORF">LCGC14_0723040</name>
</gene>
<sequence>LQFADASLPVLALHLPDGTDGCTCSTPDCDSPGKHPRLDLCPHGVKNATTDAEVIARWPDDINIGVALGEVAGGVMVFDVDHLEIAARFLDPEYGMLDQTAIVSSGRLGAHIWFRTTGPTRGFNLRAAAGEKIGEVRGDGQYVVVPPSLAVTGRRYQWVGQPARVDVTRFHSTDDTRRYVVEGLLADVGAEVGTGGVSAATTTPDQYRQMPLAAIDIPERIRTHSLMQRLRQQLAGHHAKPAGKSDPDRSKRLMGVGFAARDAAKEMHQPLTLEECAGIVKMAVIGWYGKYDEGRTDMDFQCWSIAWKAFDEIGVTETGIPTAVSNKPAYDADNYFWDAADGKVYKKVPRANGTQDSIEICNFLPEIIEDIELDAGGTTDEGERVWRVRFTRPGSDVHELVLRVDDRTRKKERLEAALAGSLLPSDFIVCARHAPEVREAMQALSNPERRKAFAVTGWMDDHTVYVLPGADGGISAQGVDELRRIDPDRLPTGAIVIRSELMLYGQGVRPPATPDELTASWEAFRTLISVAPPRVSVPVVLQVLAGPLASSGIGAVPPLVHVMGKTGILKTSFCLAALSLFGKFKNNAPTPWTSTTTFLTSFLHTAKDLTVLVDDYKRSVVKPTEFTAFIQNYADRTGRGRGNPDGTARVTQIARGLMLSTGEDKWEGEASVEARTIIVPLQGGDIDLERLSATQALVQRQELQLFGGAYLLWLAKHGKLLGENALDDTCERWRLKLVKATGQGDGIHLRILSSYASLLAAYSSSAAHICSGWRSTENCWARTRWTTPVSGGASSW</sequence>
<organism evidence="2">
    <name type="scientific">marine sediment metagenome</name>
    <dbReference type="NCBI Taxonomy" id="412755"/>
    <lineage>
        <taxon>unclassified sequences</taxon>
        <taxon>metagenomes</taxon>
        <taxon>ecological metagenomes</taxon>
    </lineage>
</organism>
<dbReference type="EMBL" id="LAZR01001645">
    <property type="protein sequence ID" value="KKN41490.1"/>
    <property type="molecule type" value="Genomic_DNA"/>
</dbReference>
<dbReference type="CDD" id="cd04859">
    <property type="entry name" value="Prim_Pol"/>
    <property type="match status" value="1"/>
</dbReference>
<comment type="caution">
    <text evidence="2">The sequence shown here is derived from an EMBL/GenBank/DDBJ whole genome shotgun (WGS) entry which is preliminary data.</text>
</comment>
<proteinExistence type="predicted"/>
<protein>
    <recommendedName>
        <fullName evidence="1">DNA primase/polymerase bifunctional N-terminal domain-containing protein</fullName>
    </recommendedName>
</protein>
<evidence type="ECO:0000259" key="1">
    <source>
        <dbReference type="SMART" id="SM00943"/>
    </source>
</evidence>
<dbReference type="InterPro" id="IPR009270">
    <property type="entry name" value="DUF927"/>
</dbReference>
<name>A0A0F9QBW9_9ZZZZ</name>
<feature type="domain" description="DNA primase/polymerase bifunctional N-terminal" evidence="1">
    <location>
        <begin position="1"/>
        <end position="170"/>
    </location>
</feature>
<dbReference type="SUPFAM" id="SSF56747">
    <property type="entry name" value="Prim-pol domain"/>
    <property type="match status" value="1"/>
</dbReference>
<reference evidence="2" key="1">
    <citation type="journal article" date="2015" name="Nature">
        <title>Complex archaea that bridge the gap between prokaryotes and eukaryotes.</title>
        <authorList>
            <person name="Spang A."/>
            <person name="Saw J.H."/>
            <person name="Jorgensen S.L."/>
            <person name="Zaremba-Niedzwiedzka K."/>
            <person name="Martijn J."/>
            <person name="Lind A.E."/>
            <person name="van Eijk R."/>
            <person name="Schleper C."/>
            <person name="Guy L."/>
            <person name="Ettema T.J."/>
        </authorList>
    </citation>
    <scope>NUCLEOTIDE SEQUENCE</scope>
</reference>
<dbReference type="AlphaFoldDB" id="A0A0F9QBW9"/>
<dbReference type="SMART" id="SM00943">
    <property type="entry name" value="Prim-Pol"/>
    <property type="match status" value="1"/>
</dbReference>
<dbReference type="Pfam" id="PF09250">
    <property type="entry name" value="Prim-Pol"/>
    <property type="match status" value="1"/>
</dbReference>
<dbReference type="Pfam" id="PF06048">
    <property type="entry name" value="DUF927"/>
    <property type="match status" value="1"/>
</dbReference>